<dbReference type="RefSeq" id="WP_147493236.1">
    <property type="nucleotide sequence ID" value="NZ_CP041659.1"/>
</dbReference>
<dbReference type="GO" id="GO:0009271">
    <property type="term" value="P:phage shock"/>
    <property type="evidence" value="ECO:0007669"/>
    <property type="project" value="InterPro"/>
</dbReference>
<keyword evidence="1" id="KW-0175">Coiled coil</keyword>
<proteinExistence type="predicted"/>
<feature type="coiled-coil region" evidence="1">
    <location>
        <begin position="36"/>
        <end position="70"/>
    </location>
</feature>
<accession>A0A516IPT9</accession>
<evidence type="ECO:0000313" key="2">
    <source>
        <dbReference type="EMBL" id="QDP18774.1"/>
    </source>
</evidence>
<dbReference type="InterPro" id="IPR009554">
    <property type="entry name" value="Phageshock_PspB"/>
</dbReference>
<dbReference type="OrthoDB" id="7579171at2"/>
<evidence type="ECO:0000313" key="3">
    <source>
        <dbReference type="Proteomes" id="UP000321857"/>
    </source>
</evidence>
<dbReference type="Proteomes" id="UP000321857">
    <property type="component" value="Chromosome"/>
</dbReference>
<evidence type="ECO:0000256" key="1">
    <source>
        <dbReference type="SAM" id="Coils"/>
    </source>
</evidence>
<dbReference type="GO" id="GO:0006355">
    <property type="term" value="P:regulation of DNA-templated transcription"/>
    <property type="evidence" value="ECO:0007669"/>
    <property type="project" value="InterPro"/>
</dbReference>
<dbReference type="KEGG" id="sxa:FMM02_01630"/>
<dbReference type="EMBL" id="CP041659">
    <property type="protein sequence ID" value="QDP18774.1"/>
    <property type="molecule type" value="Genomic_DNA"/>
</dbReference>
<dbReference type="AlphaFoldDB" id="A0A516IPT9"/>
<name>A0A516IPT9_9SPHN</name>
<dbReference type="Pfam" id="PF06667">
    <property type="entry name" value="PspB"/>
    <property type="match status" value="1"/>
</dbReference>
<organism evidence="2 3">
    <name type="scientific">Sphingomonas xanthus</name>
    <dbReference type="NCBI Taxonomy" id="2594473"/>
    <lineage>
        <taxon>Bacteria</taxon>
        <taxon>Pseudomonadati</taxon>
        <taxon>Pseudomonadota</taxon>
        <taxon>Alphaproteobacteria</taxon>
        <taxon>Sphingomonadales</taxon>
        <taxon>Sphingomonadaceae</taxon>
        <taxon>Sphingomonas</taxon>
    </lineage>
</organism>
<gene>
    <name evidence="2" type="ORF">FMM02_01630</name>
</gene>
<sequence length="81" mass="9546">MNPFEMVAIIVVSVMIATVLKARYGHSRRETEGDLSRQDQAETLRLRDEVKQLKERIHVLERIAVEKEDTLSREIEQLRDR</sequence>
<protein>
    <recommendedName>
        <fullName evidence="4">Phage shock protein B</fullName>
    </recommendedName>
</protein>
<keyword evidence="3" id="KW-1185">Reference proteome</keyword>
<reference evidence="2 3" key="1">
    <citation type="submission" date="2019-07" db="EMBL/GenBank/DDBJ databases">
        <title>Sphingomonas AE3 Genome sequencing and assembly.</title>
        <authorList>
            <person name="Kim H."/>
        </authorList>
    </citation>
    <scope>NUCLEOTIDE SEQUENCE [LARGE SCALE GENOMIC DNA]</scope>
    <source>
        <strain evidence="2 3">AE3</strain>
    </source>
</reference>
<evidence type="ECO:0008006" key="4">
    <source>
        <dbReference type="Google" id="ProtNLM"/>
    </source>
</evidence>